<dbReference type="GO" id="GO:0009294">
    <property type="term" value="P:DNA-mediated transformation"/>
    <property type="evidence" value="ECO:0007669"/>
    <property type="project" value="InterPro"/>
</dbReference>
<keyword evidence="4" id="KW-1185">Reference proteome</keyword>
<dbReference type="Proteomes" id="UP000199497">
    <property type="component" value="Unassembled WGS sequence"/>
</dbReference>
<evidence type="ECO:0000259" key="2">
    <source>
        <dbReference type="Pfam" id="PF02481"/>
    </source>
</evidence>
<protein>
    <submittedName>
        <fullName evidence="3">DNA processing protein</fullName>
    </submittedName>
</protein>
<evidence type="ECO:0000256" key="1">
    <source>
        <dbReference type="ARBA" id="ARBA00006525"/>
    </source>
</evidence>
<dbReference type="EMBL" id="FNJR01000004">
    <property type="protein sequence ID" value="SDP47396.1"/>
    <property type="molecule type" value="Genomic_DNA"/>
</dbReference>
<dbReference type="PANTHER" id="PTHR43022:SF1">
    <property type="entry name" value="PROTEIN SMF"/>
    <property type="match status" value="1"/>
</dbReference>
<dbReference type="OrthoDB" id="9785707at2"/>
<evidence type="ECO:0000313" key="3">
    <source>
        <dbReference type="EMBL" id="SDP47396.1"/>
    </source>
</evidence>
<organism evidence="3 4">
    <name type="scientific">Actinopolyspora xinjiangensis</name>
    <dbReference type="NCBI Taxonomy" id="405564"/>
    <lineage>
        <taxon>Bacteria</taxon>
        <taxon>Bacillati</taxon>
        <taxon>Actinomycetota</taxon>
        <taxon>Actinomycetes</taxon>
        <taxon>Actinopolysporales</taxon>
        <taxon>Actinopolysporaceae</taxon>
        <taxon>Actinopolyspora</taxon>
    </lineage>
</organism>
<comment type="similarity">
    <text evidence="1">Belongs to the DprA/Smf family.</text>
</comment>
<sequence length="383" mass="39401">MNTATGSNGHELLCARAYLSAVAEPPAPALHGFIAGCGAETAAERIRRGDVPTAVADETDARRAHVCGAELLDRAHRLGIRLVTPEDPDWPDHRTATMEGATEVGLSGLVAPIALWCRGTGSPAAVLRGAVAVVGTRAASGYGEACAAELGHELARSGVTVVSGAAYGIDGAAHRGALAADGTTSAVLACGPEIDYPAGHARLIARIAENGLVCSEYPPGTPPRKHRFLVRNRLIAAMSDGTVVVEAGIRSGASNTAATADTLGRPVMALPGPVTSVSSAGCHELIRSGKAVLVTGTEDVLEAVAELGSVPATGREVPRRRTDGLDGASKRVHDSLRPRAYRTVEQLAHETGIPWKTVLSCLSALEMSGLASCADRGWTRCGQ</sequence>
<reference evidence="4" key="1">
    <citation type="submission" date="2016-10" db="EMBL/GenBank/DDBJ databases">
        <authorList>
            <person name="Varghese N."/>
            <person name="Submissions S."/>
        </authorList>
    </citation>
    <scope>NUCLEOTIDE SEQUENCE [LARGE SCALE GENOMIC DNA]</scope>
    <source>
        <strain evidence="4">DSM 46732</strain>
    </source>
</reference>
<dbReference type="SUPFAM" id="SSF102405">
    <property type="entry name" value="MCP/YpsA-like"/>
    <property type="match status" value="1"/>
</dbReference>
<dbReference type="Gene3D" id="3.40.50.450">
    <property type="match status" value="1"/>
</dbReference>
<evidence type="ECO:0000313" key="4">
    <source>
        <dbReference type="Proteomes" id="UP000199497"/>
    </source>
</evidence>
<accession>A0A1H0T1D4</accession>
<dbReference type="Pfam" id="PF02481">
    <property type="entry name" value="DNA_processg_A"/>
    <property type="match status" value="1"/>
</dbReference>
<name>A0A1H0T1D4_9ACTN</name>
<dbReference type="AlphaFoldDB" id="A0A1H0T1D4"/>
<dbReference type="STRING" id="405564.SAMN04487905_104265"/>
<feature type="domain" description="Smf/DprA SLOG" evidence="2">
    <location>
        <begin position="83"/>
        <end position="304"/>
    </location>
</feature>
<dbReference type="RefSeq" id="WP_092600311.1">
    <property type="nucleotide sequence ID" value="NZ_FNJR01000004.1"/>
</dbReference>
<dbReference type="InterPro" id="IPR057666">
    <property type="entry name" value="DrpA_SLOG"/>
</dbReference>
<proteinExistence type="inferred from homology"/>
<dbReference type="PANTHER" id="PTHR43022">
    <property type="entry name" value="PROTEIN SMF"/>
    <property type="match status" value="1"/>
</dbReference>
<gene>
    <name evidence="3" type="ORF">SAMN04487905_104265</name>
</gene>
<dbReference type="NCBIfam" id="TIGR00732">
    <property type="entry name" value="dprA"/>
    <property type="match status" value="1"/>
</dbReference>
<dbReference type="InterPro" id="IPR003488">
    <property type="entry name" value="DprA"/>
</dbReference>